<feature type="compositionally biased region" description="Polar residues" evidence="1">
    <location>
        <begin position="46"/>
        <end position="60"/>
    </location>
</feature>
<dbReference type="EMBL" id="FNYR01000018">
    <property type="protein sequence ID" value="SEJ05567.1"/>
    <property type="molecule type" value="Genomic_DNA"/>
</dbReference>
<evidence type="ECO:0000313" key="2">
    <source>
        <dbReference type="EMBL" id="SEJ05567.1"/>
    </source>
</evidence>
<sequence>MFVNLPKLDAAASIDDWTQAVAEQNDVDEAVVEAIVNEVQGREDTQTPTETPWDSESSGMTYMWPANEHGDF</sequence>
<proteinExistence type="predicted"/>
<protein>
    <submittedName>
        <fullName evidence="2">Uncharacterized protein</fullName>
    </submittedName>
</protein>
<organism evidence="2 3">
    <name type="scientific">Halohasta litchfieldiae</name>
    <dbReference type="NCBI Taxonomy" id="1073996"/>
    <lineage>
        <taxon>Archaea</taxon>
        <taxon>Methanobacteriati</taxon>
        <taxon>Methanobacteriota</taxon>
        <taxon>Stenosarchaea group</taxon>
        <taxon>Halobacteria</taxon>
        <taxon>Halobacteriales</taxon>
        <taxon>Haloferacaceae</taxon>
        <taxon>Halohasta</taxon>
    </lineage>
</organism>
<dbReference type="Proteomes" id="UP000198888">
    <property type="component" value="Unassembled WGS sequence"/>
</dbReference>
<dbReference type="KEGG" id="hae:halTADL_2665"/>
<keyword evidence="3" id="KW-1185">Reference proteome</keyword>
<accession>A0A2H4Q4V5</accession>
<dbReference type="RefSeq" id="WP_089673021.1">
    <property type="nucleotide sequence ID" value="NZ_CP024845.1"/>
</dbReference>
<name>A0A1H6VUQ9_9EURY</name>
<dbReference type="AlphaFoldDB" id="A0A1H6VUQ9"/>
<evidence type="ECO:0000313" key="3">
    <source>
        <dbReference type="Proteomes" id="UP000198888"/>
    </source>
</evidence>
<feature type="region of interest" description="Disordered" evidence="1">
    <location>
        <begin position="40"/>
        <end position="72"/>
    </location>
</feature>
<accession>A0A1H6VUQ9</accession>
<gene>
    <name evidence="2" type="ORF">SAMN05444271_11842</name>
</gene>
<reference evidence="2 3" key="1">
    <citation type="submission" date="2016-10" db="EMBL/GenBank/DDBJ databases">
        <authorList>
            <person name="de Groot N.N."/>
        </authorList>
    </citation>
    <scope>NUCLEOTIDE SEQUENCE [LARGE SCALE GENOMIC DNA]</scope>
    <source>
        <strain evidence="2 3">DSM 22187</strain>
    </source>
</reference>
<evidence type="ECO:0000256" key="1">
    <source>
        <dbReference type="SAM" id="MobiDB-lite"/>
    </source>
</evidence>
<dbReference type="GeneID" id="35003436"/>